<dbReference type="EMBL" id="BARU01041697">
    <property type="protein sequence ID" value="GAH77356.1"/>
    <property type="molecule type" value="Genomic_DNA"/>
</dbReference>
<dbReference type="AlphaFoldDB" id="X1I4M3"/>
<sequence length="79" mass="8696">MKLGYIYSGKVLGNLAPGGVDPYTLEPSEHVLQCDLGLDGAITEMVCPLTVKTDDYHNWYPDDHASTIDSDMYGLYVLV</sequence>
<accession>X1I4M3</accession>
<proteinExistence type="predicted"/>
<reference evidence="1" key="1">
    <citation type="journal article" date="2014" name="Front. Microbiol.">
        <title>High frequency of phylogenetically diverse reductive dehalogenase-homologous genes in deep subseafloor sedimentary metagenomes.</title>
        <authorList>
            <person name="Kawai M."/>
            <person name="Futagami T."/>
            <person name="Toyoda A."/>
            <person name="Takaki Y."/>
            <person name="Nishi S."/>
            <person name="Hori S."/>
            <person name="Arai W."/>
            <person name="Tsubouchi T."/>
            <person name="Morono Y."/>
            <person name="Uchiyama I."/>
            <person name="Ito T."/>
            <person name="Fujiyama A."/>
            <person name="Inagaki F."/>
            <person name="Takami H."/>
        </authorList>
    </citation>
    <scope>NUCLEOTIDE SEQUENCE</scope>
    <source>
        <strain evidence="1">Expedition CK06-06</strain>
    </source>
</reference>
<gene>
    <name evidence="1" type="ORF">S03H2_64226</name>
</gene>
<protein>
    <submittedName>
        <fullName evidence="1">Uncharacterized protein</fullName>
    </submittedName>
</protein>
<feature type="non-terminal residue" evidence="1">
    <location>
        <position position="79"/>
    </location>
</feature>
<organism evidence="1">
    <name type="scientific">marine sediment metagenome</name>
    <dbReference type="NCBI Taxonomy" id="412755"/>
    <lineage>
        <taxon>unclassified sequences</taxon>
        <taxon>metagenomes</taxon>
        <taxon>ecological metagenomes</taxon>
    </lineage>
</organism>
<name>X1I4M3_9ZZZZ</name>
<comment type="caution">
    <text evidence="1">The sequence shown here is derived from an EMBL/GenBank/DDBJ whole genome shotgun (WGS) entry which is preliminary data.</text>
</comment>
<evidence type="ECO:0000313" key="1">
    <source>
        <dbReference type="EMBL" id="GAH77356.1"/>
    </source>
</evidence>